<protein>
    <submittedName>
        <fullName evidence="1">Uncharacterized protein</fullName>
    </submittedName>
</protein>
<reference evidence="1" key="1">
    <citation type="submission" date="2014-05" db="EMBL/GenBank/DDBJ databases">
        <authorList>
            <person name="Chronopoulou M."/>
        </authorList>
    </citation>
    <scope>NUCLEOTIDE SEQUENCE</scope>
    <source>
        <tissue evidence="1">Whole organism</tissue>
    </source>
</reference>
<accession>A0A0K2U4Q3</accession>
<name>A0A0K2U4Q3_LEPSM</name>
<sequence length="46" mass="5544">MSNILQKLIDYAQDILLYENDAQFESNYLILLNFVFLRSNRKSIFE</sequence>
<proteinExistence type="predicted"/>
<evidence type="ECO:0000313" key="1">
    <source>
        <dbReference type="EMBL" id="CDW32691.1"/>
    </source>
</evidence>
<dbReference type="AlphaFoldDB" id="A0A0K2U4Q3"/>
<dbReference type="EMBL" id="HACA01015330">
    <property type="protein sequence ID" value="CDW32691.1"/>
    <property type="molecule type" value="Transcribed_RNA"/>
</dbReference>
<organism evidence="1">
    <name type="scientific">Lepeophtheirus salmonis</name>
    <name type="common">Salmon louse</name>
    <name type="synonym">Caligus salmonis</name>
    <dbReference type="NCBI Taxonomy" id="72036"/>
    <lineage>
        <taxon>Eukaryota</taxon>
        <taxon>Metazoa</taxon>
        <taxon>Ecdysozoa</taxon>
        <taxon>Arthropoda</taxon>
        <taxon>Crustacea</taxon>
        <taxon>Multicrustacea</taxon>
        <taxon>Hexanauplia</taxon>
        <taxon>Copepoda</taxon>
        <taxon>Siphonostomatoida</taxon>
        <taxon>Caligidae</taxon>
        <taxon>Lepeophtheirus</taxon>
    </lineage>
</organism>